<name>A0A8H3HDZ8_9AGAM</name>
<dbReference type="Proteomes" id="UP000663853">
    <property type="component" value="Unassembled WGS sequence"/>
</dbReference>
<keyword evidence="5" id="KW-0408">Iron</keyword>
<keyword evidence="2" id="KW-0349">Heme</keyword>
<keyword evidence="7" id="KW-1133">Transmembrane helix</keyword>
<evidence type="ECO:0000256" key="4">
    <source>
        <dbReference type="ARBA" id="ARBA00023002"/>
    </source>
</evidence>
<feature type="transmembrane region" description="Helical" evidence="7">
    <location>
        <begin position="28"/>
        <end position="53"/>
    </location>
</feature>
<organism evidence="8 9">
    <name type="scientific">Rhizoctonia solani</name>
    <dbReference type="NCBI Taxonomy" id="456999"/>
    <lineage>
        <taxon>Eukaryota</taxon>
        <taxon>Fungi</taxon>
        <taxon>Dikarya</taxon>
        <taxon>Basidiomycota</taxon>
        <taxon>Agaricomycotina</taxon>
        <taxon>Agaricomycetes</taxon>
        <taxon>Cantharellales</taxon>
        <taxon>Ceratobasidiaceae</taxon>
        <taxon>Rhizoctonia</taxon>
    </lineage>
</organism>
<sequence>MKARQREGRREEDAIQKLVDQDVSTEQVIGLLMAFLIVGINTARVGAWILILLDQNPEWKDKITEEIYTILNKHAPVEDGMPVLENCIKETIRLMFPLVALRQVVAGDTEIDGKKIPNGIYPNPTQFDPRRFSRE</sequence>
<dbReference type="AlphaFoldDB" id="A0A8H3HDZ8"/>
<dbReference type="Pfam" id="PF00067">
    <property type="entry name" value="p450"/>
    <property type="match status" value="1"/>
</dbReference>
<dbReference type="InterPro" id="IPR050196">
    <property type="entry name" value="Cytochrome_P450_Monoox"/>
</dbReference>
<dbReference type="GO" id="GO:0004497">
    <property type="term" value="F:monooxygenase activity"/>
    <property type="evidence" value="ECO:0007669"/>
    <property type="project" value="UniProtKB-KW"/>
</dbReference>
<dbReference type="EMBL" id="CAJMXA010003523">
    <property type="protein sequence ID" value="CAE6500272.1"/>
    <property type="molecule type" value="Genomic_DNA"/>
</dbReference>
<evidence type="ECO:0000313" key="8">
    <source>
        <dbReference type="EMBL" id="CAE6500272.1"/>
    </source>
</evidence>
<evidence type="ECO:0000313" key="9">
    <source>
        <dbReference type="Proteomes" id="UP000663853"/>
    </source>
</evidence>
<keyword evidence="3" id="KW-0479">Metal-binding</keyword>
<keyword evidence="7" id="KW-0812">Transmembrane</keyword>
<gene>
    <name evidence="8" type="ORF">RDB_LOCUS111672</name>
</gene>
<keyword evidence="4" id="KW-0560">Oxidoreductase</keyword>
<reference evidence="8" key="1">
    <citation type="submission" date="2021-01" db="EMBL/GenBank/DDBJ databases">
        <authorList>
            <person name="Kaushik A."/>
        </authorList>
    </citation>
    <scope>NUCLEOTIDE SEQUENCE</scope>
    <source>
        <strain evidence="8">AG6-10EEA</strain>
    </source>
</reference>
<keyword evidence="7" id="KW-0472">Membrane</keyword>
<dbReference type="Gene3D" id="1.10.630.10">
    <property type="entry name" value="Cytochrome P450"/>
    <property type="match status" value="1"/>
</dbReference>
<dbReference type="InterPro" id="IPR001128">
    <property type="entry name" value="Cyt_P450"/>
</dbReference>
<dbReference type="PANTHER" id="PTHR24291">
    <property type="entry name" value="CYTOCHROME P450 FAMILY 4"/>
    <property type="match status" value="1"/>
</dbReference>
<dbReference type="PANTHER" id="PTHR24291:SF50">
    <property type="entry name" value="BIFUNCTIONAL ALBAFLAVENONE MONOOXYGENASE_TERPENE SYNTHASE"/>
    <property type="match status" value="1"/>
</dbReference>
<evidence type="ECO:0000256" key="2">
    <source>
        <dbReference type="ARBA" id="ARBA00022617"/>
    </source>
</evidence>
<proteinExistence type="inferred from homology"/>
<evidence type="ECO:0000256" key="1">
    <source>
        <dbReference type="ARBA" id="ARBA00010617"/>
    </source>
</evidence>
<comment type="similarity">
    <text evidence="1">Belongs to the cytochrome P450 family.</text>
</comment>
<protein>
    <submittedName>
        <fullName evidence="8">Uncharacterized protein</fullName>
    </submittedName>
</protein>
<dbReference type="GO" id="GO:0005506">
    <property type="term" value="F:iron ion binding"/>
    <property type="evidence" value="ECO:0007669"/>
    <property type="project" value="InterPro"/>
</dbReference>
<evidence type="ECO:0000256" key="6">
    <source>
        <dbReference type="ARBA" id="ARBA00023033"/>
    </source>
</evidence>
<dbReference type="GO" id="GO:0016705">
    <property type="term" value="F:oxidoreductase activity, acting on paired donors, with incorporation or reduction of molecular oxygen"/>
    <property type="evidence" value="ECO:0007669"/>
    <property type="project" value="InterPro"/>
</dbReference>
<accession>A0A8H3HDZ8</accession>
<keyword evidence="6" id="KW-0503">Monooxygenase</keyword>
<dbReference type="SUPFAM" id="SSF48264">
    <property type="entry name" value="Cytochrome P450"/>
    <property type="match status" value="1"/>
</dbReference>
<dbReference type="GO" id="GO:0020037">
    <property type="term" value="F:heme binding"/>
    <property type="evidence" value="ECO:0007669"/>
    <property type="project" value="InterPro"/>
</dbReference>
<comment type="caution">
    <text evidence="8">The sequence shown here is derived from an EMBL/GenBank/DDBJ whole genome shotgun (WGS) entry which is preliminary data.</text>
</comment>
<evidence type="ECO:0000256" key="7">
    <source>
        <dbReference type="SAM" id="Phobius"/>
    </source>
</evidence>
<evidence type="ECO:0000256" key="5">
    <source>
        <dbReference type="ARBA" id="ARBA00023004"/>
    </source>
</evidence>
<dbReference type="InterPro" id="IPR036396">
    <property type="entry name" value="Cyt_P450_sf"/>
</dbReference>
<evidence type="ECO:0000256" key="3">
    <source>
        <dbReference type="ARBA" id="ARBA00022723"/>
    </source>
</evidence>